<evidence type="ECO:0000256" key="1">
    <source>
        <dbReference type="ARBA" id="ARBA00022741"/>
    </source>
</evidence>
<dbReference type="Pfam" id="PF00271">
    <property type="entry name" value="Helicase_C"/>
    <property type="match status" value="1"/>
</dbReference>
<dbReference type="PANTHER" id="PTHR47962">
    <property type="entry name" value="ATP-DEPENDENT HELICASE LHR-RELATED-RELATED"/>
    <property type="match status" value="1"/>
</dbReference>
<dbReference type="InterPro" id="IPR014001">
    <property type="entry name" value="Helicase_ATP-bd"/>
</dbReference>
<dbReference type="Pfam" id="PF00270">
    <property type="entry name" value="DEAD"/>
    <property type="match status" value="1"/>
</dbReference>
<keyword evidence="1" id="KW-0547">Nucleotide-binding</keyword>
<evidence type="ECO:0000313" key="6">
    <source>
        <dbReference type="EMBL" id="OSY53094.1"/>
    </source>
</evidence>
<dbReference type="PROSITE" id="PS51194">
    <property type="entry name" value="HELICASE_CTER"/>
    <property type="match status" value="1"/>
</dbReference>
<dbReference type="Proteomes" id="UP000194318">
    <property type="component" value="Unassembled WGS sequence"/>
</dbReference>
<dbReference type="EC" id="3.6.4.12" evidence="6"/>
<dbReference type="InterPro" id="IPR011545">
    <property type="entry name" value="DEAD/DEAH_box_helicase_dom"/>
</dbReference>
<feature type="domain" description="Helicase ATP-binding" evidence="4">
    <location>
        <begin position="68"/>
        <end position="247"/>
    </location>
</feature>
<dbReference type="InterPro" id="IPR027417">
    <property type="entry name" value="P-loop_NTPase"/>
</dbReference>
<evidence type="ECO:0000259" key="5">
    <source>
        <dbReference type="PROSITE" id="PS51194"/>
    </source>
</evidence>
<sequence length="756" mass="81426">MGEADSRAGAESAGAESARAEPTGAESAVTAAAGGAADVLDRLDPVVLHHIVNTLGWPDLRPLQRAAITPLMDGEDAVLLAPTAGGKTEAACFPLLSAMAQQRWTGTSVLYLCPLKALLNNLVGRVDTYAQWLGRRAALWHGDTKESQRQRIRTEAPDVLLTTPESLEAMLIGVRTDHARLLGSVRAVVVDEVHAFAGDDRGWHLLAVLERLERVTGRPIQRVGLSATVGNPGHLLRWLQGAGAGSRTGRVVAPGVHPPATGAAGHGEQAAEAPSPRPAGEVELDYVGSLDNAAKLIAALHRGEKRLVFCDSRRQVEELGAALRAREVTVFLSHASLSVDERTRSEQAFAEARDCVIVSTSTLELGIDVGDLDRVVQIDSPASVASFLQRIGRTGRRAGTARNCLFLTTRKDTLLQAAGLLLLWSRGWVEPVIPPPGPRHLVAQQLLAVTLQQHKLGDQLWEQQWNGLAPFDRSAAPILRHLTEEGFLDSDGGMLFVGPEAERRFGKRHFIELTASFTAPPQFTVVSGRTEIGRTDPSVLTEERPGPRRLLLGGRSWQVTYIDWTRKRVFVEPADGGGVAKWMNGGIAGLSYALTRAMREVLLGADPPVSLTRRAEACLAEQRESDAPATVHPGGTLITRVGGDVRWWTWAGYRANATLAATLPSAADPLQRPTDCWVRLREDLTPADWRAAREGIGESLVLPDVDRRAVRGLKFSAALPERLAVATVAARLADFDGARGVLAEPVRFLHGDRSGP</sequence>
<dbReference type="PROSITE" id="PS51192">
    <property type="entry name" value="HELICASE_ATP_BIND_1"/>
    <property type="match status" value="1"/>
</dbReference>
<dbReference type="EMBL" id="MIFZ01000109">
    <property type="protein sequence ID" value="OSY53094.1"/>
    <property type="molecule type" value="Genomic_DNA"/>
</dbReference>
<name>A0A1Y2NZZ8_STRFR</name>
<gene>
    <name evidence="6" type="primary">recQ_1</name>
    <name evidence="6" type="ORF">BG846_01261</name>
</gene>
<dbReference type="GeneID" id="91406017"/>
<feature type="region of interest" description="Disordered" evidence="3">
    <location>
        <begin position="249"/>
        <end position="278"/>
    </location>
</feature>
<dbReference type="AlphaFoldDB" id="A0A1Y2NZZ8"/>
<dbReference type="GO" id="GO:0016887">
    <property type="term" value="F:ATP hydrolysis activity"/>
    <property type="evidence" value="ECO:0007669"/>
    <property type="project" value="TreeGrafter"/>
</dbReference>
<dbReference type="PANTHER" id="PTHR47962:SF5">
    <property type="entry name" value="ATP-DEPENDENT HELICASE LHR-RELATED"/>
    <property type="match status" value="1"/>
</dbReference>
<accession>A0A1Y2NZZ8</accession>
<dbReference type="InterPro" id="IPR001650">
    <property type="entry name" value="Helicase_C-like"/>
</dbReference>
<evidence type="ECO:0000313" key="7">
    <source>
        <dbReference type="Proteomes" id="UP000194318"/>
    </source>
</evidence>
<organism evidence="6 7">
    <name type="scientific">Streptomyces fradiae ATCC 10745 = DSM 40063</name>
    <dbReference type="NCBI Taxonomy" id="1319510"/>
    <lineage>
        <taxon>Bacteria</taxon>
        <taxon>Bacillati</taxon>
        <taxon>Actinomycetota</taxon>
        <taxon>Actinomycetes</taxon>
        <taxon>Kitasatosporales</taxon>
        <taxon>Streptomycetaceae</taxon>
        <taxon>Streptomyces</taxon>
    </lineage>
</organism>
<feature type="compositionally biased region" description="Low complexity" evidence="3">
    <location>
        <begin position="9"/>
        <end position="27"/>
    </location>
</feature>
<dbReference type="SMART" id="SM00487">
    <property type="entry name" value="DEXDc"/>
    <property type="match status" value="1"/>
</dbReference>
<feature type="region of interest" description="Disordered" evidence="3">
    <location>
        <begin position="1"/>
        <end position="27"/>
    </location>
</feature>
<dbReference type="InterPro" id="IPR052511">
    <property type="entry name" value="ATP-dep_Helicase"/>
</dbReference>
<dbReference type="GO" id="GO:0003677">
    <property type="term" value="F:DNA binding"/>
    <property type="evidence" value="ECO:0007669"/>
    <property type="project" value="TreeGrafter"/>
</dbReference>
<dbReference type="Gene3D" id="3.40.50.300">
    <property type="entry name" value="P-loop containing nucleotide triphosphate hydrolases"/>
    <property type="match status" value="2"/>
</dbReference>
<evidence type="ECO:0000256" key="2">
    <source>
        <dbReference type="ARBA" id="ARBA00022840"/>
    </source>
</evidence>
<dbReference type="SUPFAM" id="SSF52540">
    <property type="entry name" value="P-loop containing nucleoside triphosphate hydrolases"/>
    <property type="match status" value="1"/>
</dbReference>
<dbReference type="GO" id="GO:0003678">
    <property type="term" value="F:DNA helicase activity"/>
    <property type="evidence" value="ECO:0007669"/>
    <property type="project" value="UniProtKB-EC"/>
</dbReference>
<evidence type="ECO:0000259" key="4">
    <source>
        <dbReference type="PROSITE" id="PS51192"/>
    </source>
</evidence>
<keyword evidence="6" id="KW-0378">Hydrolase</keyword>
<evidence type="ECO:0000256" key="3">
    <source>
        <dbReference type="SAM" id="MobiDB-lite"/>
    </source>
</evidence>
<feature type="compositionally biased region" description="Low complexity" evidence="3">
    <location>
        <begin position="260"/>
        <end position="273"/>
    </location>
</feature>
<keyword evidence="6" id="KW-0347">Helicase</keyword>
<dbReference type="SMART" id="SM00490">
    <property type="entry name" value="HELICc"/>
    <property type="match status" value="1"/>
</dbReference>
<proteinExistence type="predicted"/>
<reference evidence="6 7" key="1">
    <citation type="submission" date="2016-09" db="EMBL/GenBank/DDBJ databases">
        <title>Streptomyces fradiae DSM40063, a candidate organism with high potential of specific P450 cytochromes.</title>
        <authorList>
            <person name="Grumaz C."/>
            <person name="Vainshtein Y."/>
            <person name="Kirstahler P."/>
            <person name="Sohn K."/>
        </authorList>
    </citation>
    <scope>NUCLEOTIDE SEQUENCE [LARGE SCALE GENOMIC DNA]</scope>
    <source>
        <strain evidence="6 7">DSM 40063</strain>
    </source>
</reference>
<comment type="caution">
    <text evidence="6">The sequence shown here is derived from an EMBL/GenBank/DDBJ whole genome shotgun (WGS) entry which is preliminary data.</text>
</comment>
<feature type="domain" description="Helicase C-terminal" evidence="5">
    <location>
        <begin position="292"/>
        <end position="441"/>
    </location>
</feature>
<protein>
    <submittedName>
        <fullName evidence="6">ATP-dependent DNA helicase RecQ</fullName>
        <ecNumber evidence="6">3.6.4.12</ecNumber>
    </submittedName>
</protein>
<dbReference type="RefSeq" id="WP_223844567.1">
    <property type="nucleotide sequence ID" value="NZ_ASYR01000030.1"/>
</dbReference>
<dbReference type="GO" id="GO:0005524">
    <property type="term" value="F:ATP binding"/>
    <property type="evidence" value="ECO:0007669"/>
    <property type="project" value="UniProtKB-KW"/>
</dbReference>
<keyword evidence="2" id="KW-0067">ATP-binding</keyword>